<dbReference type="Proteomes" id="UP000440578">
    <property type="component" value="Unassembled WGS sequence"/>
</dbReference>
<dbReference type="OrthoDB" id="5969272at2759"/>
<evidence type="ECO:0000313" key="1">
    <source>
        <dbReference type="EMBL" id="KAF0311170.1"/>
    </source>
</evidence>
<reference evidence="1 2" key="1">
    <citation type="submission" date="2019-07" db="EMBL/GenBank/DDBJ databases">
        <title>Draft genome assembly of a fouling barnacle, Amphibalanus amphitrite (Darwin, 1854): The first reference genome for Thecostraca.</title>
        <authorList>
            <person name="Kim W."/>
        </authorList>
    </citation>
    <scope>NUCLEOTIDE SEQUENCE [LARGE SCALE GENOMIC DNA]</scope>
    <source>
        <strain evidence="1">SNU_AA5</strain>
        <tissue evidence="1">Soma without cirri and trophi</tissue>
    </source>
</reference>
<sequence>MLIPNLKKSFITYVVQSFDLDPLELDLVQYQYHSPEPSPTFEGQTIRESIDLLQLAAKGHRAKTLPAPVVRPPPPRSKRQVYESVSATLLDCIARVARASVGGRPPPKECLRQEAKRVQRVLADDLNNPVPLSDVTAFLKHCLALP</sequence>
<name>A0A6A4X528_AMPAM</name>
<accession>A0A6A4X528</accession>
<protein>
    <submittedName>
        <fullName evidence="1">Uncharacterized protein</fullName>
    </submittedName>
</protein>
<gene>
    <name evidence="1" type="ORF">FJT64_017990</name>
</gene>
<comment type="caution">
    <text evidence="1">The sequence shown here is derived from an EMBL/GenBank/DDBJ whole genome shotgun (WGS) entry which is preliminary data.</text>
</comment>
<evidence type="ECO:0000313" key="2">
    <source>
        <dbReference type="Proteomes" id="UP000440578"/>
    </source>
</evidence>
<dbReference type="AlphaFoldDB" id="A0A6A4X528"/>
<proteinExistence type="predicted"/>
<keyword evidence="2" id="KW-1185">Reference proteome</keyword>
<dbReference type="EMBL" id="VIIS01000257">
    <property type="protein sequence ID" value="KAF0311170.1"/>
    <property type="molecule type" value="Genomic_DNA"/>
</dbReference>
<organism evidence="1 2">
    <name type="scientific">Amphibalanus amphitrite</name>
    <name type="common">Striped barnacle</name>
    <name type="synonym">Balanus amphitrite</name>
    <dbReference type="NCBI Taxonomy" id="1232801"/>
    <lineage>
        <taxon>Eukaryota</taxon>
        <taxon>Metazoa</taxon>
        <taxon>Ecdysozoa</taxon>
        <taxon>Arthropoda</taxon>
        <taxon>Crustacea</taxon>
        <taxon>Multicrustacea</taxon>
        <taxon>Cirripedia</taxon>
        <taxon>Thoracica</taxon>
        <taxon>Thoracicalcarea</taxon>
        <taxon>Balanomorpha</taxon>
        <taxon>Balanoidea</taxon>
        <taxon>Balanidae</taxon>
        <taxon>Amphibalaninae</taxon>
        <taxon>Amphibalanus</taxon>
    </lineage>
</organism>